<dbReference type="EMBL" id="JAPFFM010000004">
    <property type="protein sequence ID" value="KAJ6764629.1"/>
    <property type="molecule type" value="Genomic_DNA"/>
</dbReference>
<dbReference type="PANTHER" id="PTHR13430:SF4">
    <property type="entry name" value="AUTOPHAGY-RELATED PROTEIN 13"/>
    <property type="match status" value="1"/>
</dbReference>
<proteinExistence type="predicted"/>
<dbReference type="GO" id="GO:1990316">
    <property type="term" value="C:Atg1/ULK1 kinase complex"/>
    <property type="evidence" value="ECO:0007669"/>
    <property type="project" value="TreeGrafter"/>
</dbReference>
<evidence type="ECO:0000313" key="2">
    <source>
        <dbReference type="EMBL" id="KAJ6764629.1"/>
    </source>
</evidence>
<dbReference type="GO" id="GO:0034497">
    <property type="term" value="P:protein localization to phagophore assembly site"/>
    <property type="evidence" value="ECO:0007669"/>
    <property type="project" value="TreeGrafter"/>
</dbReference>
<dbReference type="GO" id="GO:0000423">
    <property type="term" value="P:mitophagy"/>
    <property type="evidence" value="ECO:0007669"/>
    <property type="project" value="TreeGrafter"/>
</dbReference>
<dbReference type="AlphaFoldDB" id="A0A9Q0WCD5"/>
<feature type="compositionally biased region" description="Polar residues" evidence="1">
    <location>
        <begin position="35"/>
        <end position="45"/>
    </location>
</feature>
<evidence type="ECO:0000256" key="1">
    <source>
        <dbReference type="SAM" id="MobiDB-lite"/>
    </source>
</evidence>
<protein>
    <submittedName>
        <fullName evidence="2">Uncharacterized protein</fullName>
    </submittedName>
</protein>
<dbReference type="GO" id="GO:0000407">
    <property type="term" value="C:phagophore assembly site"/>
    <property type="evidence" value="ECO:0007669"/>
    <property type="project" value="TreeGrafter"/>
</dbReference>
<feature type="region of interest" description="Disordered" evidence="1">
    <location>
        <begin position="1"/>
        <end position="74"/>
    </location>
</feature>
<feature type="compositionally biased region" description="Polar residues" evidence="1">
    <location>
        <begin position="1"/>
        <end position="13"/>
    </location>
</feature>
<comment type="caution">
    <text evidence="2">The sequence shown here is derived from an EMBL/GenBank/DDBJ whole genome shotgun (WGS) entry which is preliminary data.</text>
</comment>
<accession>A0A9Q0WCD5</accession>
<name>A0A9Q0WCD5_9ROSI</name>
<dbReference type="GO" id="GO:0005829">
    <property type="term" value="C:cytosol"/>
    <property type="evidence" value="ECO:0007669"/>
    <property type="project" value="TreeGrafter"/>
</dbReference>
<evidence type="ECO:0000313" key="3">
    <source>
        <dbReference type="Proteomes" id="UP001151752"/>
    </source>
</evidence>
<dbReference type="InterPro" id="IPR040182">
    <property type="entry name" value="ATG13"/>
</dbReference>
<reference evidence="2" key="2">
    <citation type="journal article" date="2023" name="Int. J. Mol. Sci.">
        <title>De Novo Assembly and Annotation of 11 Diverse Shrub Willow (Salix) Genomes Reveals Novel Gene Organization in Sex-Linked Regions.</title>
        <authorList>
            <person name="Hyden B."/>
            <person name="Feng K."/>
            <person name="Yates T.B."/>
            <person name="Jawdy S."/>
            <person name="Cereghino C."/>
            <person name="Smart L.B."/>
            <person name="Muchero W."/>
        </authorList>
    </citation>
    <scope>NUCLEOTIDE SEQUENCE</scope>
    <source>
        <tissue evidence="2">Shoot tip</tissue>
    </source>
</reference>
<reference evidence="2" key="1">
    <citation type="submission" date="2022-11" db="EMBL/GenBank/DDBJ databases">
        <authorList>
            <person name="Hyden B.L."/>
            <person name="Feng K."/>
            <person name="Yates T."/>
            <person name="Jawdy S."/>
            <person name="Smart L.B."/>
            <person name="Muchero W."/>
        </authorList>
    </citation>
    <scope>NUCLEOTIDE SEQUENCE</scope>
    <source>
        <tissue evidence="2">Shoot tip</tissue>
    </source>
</reference>
<dbReference type="Proteomes" id="UP001151752">
    <property type="component" value="Chromosome 12"/>
</dbReference>
<feature type="region of interest" description="Disordered" evidence="1">
    <location>
        <begin position="104"/>
        <end position="130"/>
    </location>
</feature>
<dbReference type="GO" id="GO:0034727">
    <property type="term" value="P:piecemeal microautophagy of the nucleus"/>
    <property type="evidence" value="ECO:0007669"/>
    <property type="project" value="TreeGrafter"/>
</dbReference>
<dbReference type="PANTHER" id="PTHR13430">
    <property type="match status" value="1"/>
</dbReference>
<gene>
    <name evidence="2" type="ORF">OIU74_023505</name>
</gene>
<sequence>MSTSTPTHFSNGSPVLARVTSETAPVTIPLPISGGRSSRYLSPNFSDSSRHSLPPLSPRSIRHDSSSQESPSGIRSIKKLEAIRFAELNSGNVNQYSSQKLLKDSKDDSGRFSGVLSPSGSPRIDFSRSSSRLSFQDDLDNDDFSCPFEVDDVDSSDSHASFSEIEIVSFIEQAKLPNQNLYGKKNLESSPHTASIGEKSQDAAVGILVHMLRTAPPLRQDPSCYSSRSLRTDVEEGMNTASGFFMPRKTADALEELRSYREMKDLLLSKSGTRVVSREA</sequence>
<keyword evidence="3" id="KW-1185">Reference proteome</keyword>
<organism evidence="2 3">
    <name type="scientific">Salix koriyanagi</name>
    <dbReference type="NCBI Taxonomy" id="2511006"/>
    <lineage>
        <taxon>Eukaryota</taxon>
        <taxon>Viridiplantae</taxon>
        <taxon>Streptophyta</taxon>
        <taxon>Embryophyta</taxon>
        <taxon>Tracheophyta</taxon>
        <taxon>Spermatophyta</taxon>
        <taxon>Magnoliopsida</taxon>
        <taxon>eudicotyledons</taxon>
        <taxon>Gunneridae</taxon>
        <taxon>Pentapetalae</taxon>
        <taxon>rosids</taxon>
        <taxon>fabids</taxon>
        <taxon>Malpighiales</taxon>
        <taxon>Salicaceae</taxon>
        <taxon>Saliceae</taxon>
        <taxon>Salix</taxon>
    </lineage>
</organism>